<protein>
    <submittedName>
        <fullName evidence="2">Uncharacterized protein</fullName>
    </submittedName>
</protein>
<dbReference type="Proteomes" id="UP000319671">
    <property type="component" value="Unassembled WGS sequence"/>
</dbReference>
<evidence type="ECO:0000313" key="2">
    <source>
        <dbReference type="EMBL" id="TWD92421.1"/>
    </source>
</evidence>
<keyword evidence="1" id="KW-0732">Signal</keyword>
<dbReference type="AlphaFoldDB" id="A0A561CME5"/>
<name>A0A561CME5_9BACI</name>
<comment type="caution">
    <text evidence="2">The sequence shown here is derived from an EMBL/GenBank/DDBJ whole genome shotgun (WGS) entry which is preliminary data.</text>
</comment>
<sequence>MRKVKVLILTVVFLLTMALPAMAQSNSPVYKGSYQDASFYGSEGTVDTSVYLSTNFEAKDSYILYYQTYDYEKDEYYYGSAVVPASKVVFDINKGTAKVNQTVEVNKVDFTCDEEGNCTGDETPAGTKSINLTWAFNSKSYSTSKYTDKNVQIDFDQYIKLSKGTFKDYYNVSVSGTVDGKGTDSFEYSGGNVSTGSSFAIIK</sequence>
<organism evidence="2 3">
    <name type="scientific">Neobacillus bataviensis</name>
    <dbReference type="NCBI Taxonomy" id="220685"/>
    <lineage>
        <taxon>Bacteria</taxon>
        <taxon>Bacillati</taxon>
        <taxon>Bacillota</taxon>
        <taxon>Bacilli</taxon>
        <taxon>Bacillales</taxon>
        <taxon>Bacillaceae</taxon>
        <taxon>Neobacillus</taxon>
    </lineage>
</organism>
<evidence type="ECO:0000313" key="3">
    <source>
        <dbReference type="Proteomes" id="UP000319671"/>
    </source>
</evidence>
<accession>A0A561CME5</accession>
<proteinExistence type="predicted"/>
<dbReference type="RefSeq" id="WP_144567852.1">
    <property type="nucleotide sequence ID" value="NZ_VIVN01000018.1"/>
</dbReference>
<dbReference type="EMBL" id="VIVN01000018">
    <property type="protein sequence ID" value="TWD92421.1"/>
    <property type="molecule type" value="Genomic_DNA"/>
</dbReference>
<keyword evidence="3" id="KW-1185">Reference proteome</keyword>
<feature type="signal peptide" evidence="1">
    <location>
        <begin position="1"/>
        <end position="23"/>
    </location>
</feature>
<feature type="chain" id="PRO_5022032994" evidence="1">
    <location>
        <begin position="24"/>
        <end position="203"/>
    </location>
</feature>
<gene>
    <name evidence="2" type="ORF">FB550_11852</name>
</gene>
<reference evidence="2 3" key="1">
    <citation type="submission" date="2019-06" db="EMBL/GenBank/DDBJ databases">
        <title>Sorghum-associated microbial communities from plants grown in Nebraska, USA.</title>
        <authorList>
            <person name="Schachtman D."/>
        </authorList>
    </citation>
    <scope>NUCLEOTIDE SEQUENCE [LARGE SCALE GENOMIC DNA]</scope>
    <source>
        <strain evidence="2 3">2482</strain>
    </source>
</reference>
<evidence type="ECO:0000256" key="1">
    <source>
        <dbReference type="SAM" id="SignalP"/>
    </source>
</evidence>